<feature type="non-terminal residue" evidence="1">
    <location>
        <position position="346"/>
    </location>
</feature>
<dbReference type="EMBL" id="UINC01012377">
    <property type="protein sequence ID" value="SVA54089.1"/>
    <property type="molecule type" value="Genomic_DNA"/>
</dbReference>
<dbReference type="Gene3D" id="3.40.47.10">
    <property type="match status" value="1"/>
</dbReference>
<proteinExistence type="predicted"/>
<dbReference type="InterPro" id="IPR016039">
    <property type="entry name" value="Thiolase-like"/>
</dbReference>
<name>A0A381WNH8_9ZZZZ</name>
<gene>
    <name evidence="1" type="ORF">METZ01_LOCUS106943</name>
</gene>
<evidence type="ECO:0008006" key="2">
    <source>
        <dbReference type="Google" id="ProtNLM"/>
    </source>
</evidence>
<evidence type="ECO:0000313" key="1">
    <source>
        <dbReference type="EMBL" id="SVA54089.1"/>
    </source>
</evidence>
<sequence>MIESKTPVLVGCGQVTQKINNPMEAKDPIELMKDASEIALEDTTIADLSSHIDSIFTVRFVFDSGAGRRPPFSIYKNPPKSLADRLNIKDAKTFYGPTGGNTPQYLINITAEKITKGELDVALLSGAECFSTMRKASRMELKTGWGEDPGGNRIDLGYEKLGGTENEMKHGILLPVNVYPLFENSIRGEKGHSVEKHLQYLGDLMEPFTKVAKGHPNAWFPTHRSSKEISEVTRANRFIGFPYTKYMNAIMEVDQAASIIMMSEERANSLGVPKEKRVYLHGCADINEVWNVTERPELHTSKAINLMGKKALKMAKWDINEISFFDLYSCFPSMVELGRDALNISS</sequence>
<reference evidence="1" key="1">
    <citation type="submission" date="2018-05" db="EMBL/GenBank/DDBJ databases">
        <authorList>
            <person name="Lanie J.A."/>
            <person name="Ng W.-L."/>
            <person name="Kazmierczak K.M."/>
            <person name="Andrzejewski T.M."/>
            <person name="Davidsen T.M."/>
            <person name="Wayne K.J."/>
            <person name="Tettelin H."/>
            <person name="Glass J.I."/>
            <person name="Rusch D."/>
            <person name="Podicherti R."/>
            <person name="Tsui H.-C.T."/>
            <person name="Winkler M.E."/>
        </authorList>
    </citation>
    <scope>NUCLEOTIDE SEQUENCE</scope>
</reference>
<protein>
    <recommendedName>
        <fullName evidence="2">Thiolase N-terminal domain-containing protein</fullName>
    </recommendedName>
</protein>
<dbReference type="SUPFAM" id="SSF53901">
    <property type="entry name" value="Thiolase-like"/>
    <property type="match status" value="2"/>
</dbReference>
<dbReference type="AlphaFoldDB" id="A0A381WNH8"/>
<organism evidence="1">
    <name type="scientific">marine metagenome</name>
    <dbReference type="NCBI Taxonomy" id="408172"/>
    <lineage>
        <taxon>unclassified sequences</taxon>
        <taxon>metagenomes</taxon>
        <taxon>ecological metagenomes</taxon>
    </lineage>
</organism>
<dbReference type="GO" id="GO:0016746">
    <property type="term" value="F:acyltransferase activity"/>
    <property type="evidence" value="ECO:0007669"/>
    <property type="project" value="InterPro"/>
</dbReference>
<accession>A0A381WNH8</accession>